<comment type="caution">
    <text evidence="1">The sequence shown here is derived from an EMBL/GenBank/DDBJ whole genome shotgun (WGS) entry which is preliminary data.</text>
</comment>
<gene>
    <name evidence="1" type="ORF">H4W81_002054</name>
</gene>
<organism evidence="1 2">
    <name type="scientific">Nonomuraea africana</name>
    <dbReference type="NCBI Taxonomy" id="46171"/>
    <lineage>
        <taxon>Bacteria</taxon>
        <taxon>Bacillati</taxon>
        <taxon>Actinomycetota</taxon>
        <taxon>Actinomycetes</taxon>
        <taxon>Streptosporangiales</taxon>
        <taxon>Streptosporangiaceae</taxon>
        <taxon>Nonomuraea</taxon>
    </lineage>
</organism>
<name>A0ABR9KBS9_9ACTN</name>
<evidence type="ECO:0000313" key="2">
    <source>
        <dbReference type="Proteomes" id="UP000661607"/>
    </source>
</evidence>
<dbReference type="EMBL" id="JADBEF010000001">
    <property type="protein sequence ID" value="MBE1559275.1"/>
    <property type="molecule type" value="Genomic_DNA"/>
</dbReference>
<dbReference type="RefSeq" id="WP_264083146.1">
    <property type="nucleotide sequence ID" value="NZ_BAAASY010000001.1"/>
</dbReference>
<reference evidence="1 2" key="1">
    <citation type="submission" date="2020-10" db="EMBL/GenBank/DDBJ databases">
        <title>Sequencing the genomes of 1000 actinobacteria strains.</title>
        <authorList>
            <person name="Klenk H.-P."/>
        </authorList>
    </citation>
    <scope>NUCLEOTIDE SEQUENCE [LARGE SCALE GENOMIC DNA]</scope>
    <source>
        <strain evidence="1 2">DSM 43748</strain>
    </source>
</reference>
<accession>A0ABR9KBS9</accession>
<proteinExistence type="predicted"/>
<sequence length="42" mass="4562">MFDGRWAAGDQAARDDWFHRGAHKLSAWAGISFHAKPGPAAP</sequence>
<evidence type="ECO:0000313" key="1">
    <source>
        <dbReference type="EMBL" id="MBE1559275.1"/>
    </source>
</evidence>
<keyword evidence="2" id="KW-1185">Reference proteome</keyword>
<protein>
    <submittedName>
        <fullName evidence="1">Uncharacterized protein</fullName>
    </submittedName>
</protein>
<dbReference type="Proteomes" id="UP000661607">
    <property type="component" value="Unassembled WGS sequence"/>
</dbReference>